<keyword evidence="14" id="KW-1185">Reference proteome</keyword>
<evidence type="ECO:0000256" key="2">
    <source>
        <dbReference type="ARBA" id="ARBA00002953"/>
    </source>
</evidence>
<dbReference type="Proteomes" id="UP000001476">
    <property type="component" value="Chromosome"/>
</dbReference>
<dbReference type="Pfam" id="PF02922">
    <property type="entry name" value="CBM_48"/>
    <property type="match status" value="1"/>
</dbReference>
<evidence type="ECO:0000256" key="10">
    <source>
        <dbReference type="HAMAP-Rule" id="MF_00685"/>
    </source>
</evidence>
<dbReference type="CDD" id="cd02855">
    <property type="entry name" value="E_set_GBE_prok_N"/>
    <property type="match status" value="1"/>
</dbReference>
<dbReference type="SUPFAM" id="SSF51445">
    <property type="entry name" value="(Trans)glycosidases"/>
    <property type="match status" value="1"/>
</dbReference>
<comment type="pathway">
    <text evidence="3 10">Glycan biosynthesis; glycogen biosynthesis.</text>
</comment>
<dbReference type="Gene3D" id="2.60.40.10">
    <property type="entry name" value="Immunoglobulins"/>
    <property type="match status" value="1"/>
</dbReference>
<dbReference type="InterPro" id="IPR037439">
    <property type="entry name" value="Branching_enzy"/>
</dbReference>
<dbReference type="CAZy" id="CBM48">
    <property type="family name" value="Carbohydrate-Binding Module Family 48"/>
</dbReference>
<dbReference type="SMART" id="SM00642">
    <property type="entry name" value="Aamy"/>
    <property type="match status" value="1"/>
</dbReference>
<dbReference type="InterPro" id="IPR044143">
    <property type="entry name" value="GlgB_N_E_set_prok"/>
</dbReference>
<feature type="domain" description="Glycosyl hydrolase family 13 catalytic" evidence="12">
    <location>
        <begin position="162"/>
        <end position="526"/>
    </location>
</feature>
<dbReference type="PIRSF" id="PIRSF000463">
    <property type="entry name" value="GlgB"/>
    <property type="match status" value="1"/>
</dbReference>
<evidence type="ECO:0000259" key="12">
    <source>
        <dbReference type="SMART" id="SM00642"/>
    </source>
</evidence>
<dbReference type="Gene3D" id="3.20.20.80">
    <property type="entry name" value="Glycosidases"/>
    <property type="match status" value="1"/>
</dbReference>
<keyword evidence="6 10" id="KW-0328">Glycosyltransferase</keyword>
<dbReference type="InterPro" id="IPR017853">
    <property type="entry name" value="GH"/>
</dbReference>
<dbReference type="Gene3D" id="2.60.40.1180">
    <property type="entry name" value="Golgi alpha-mannosidase II"/>
    <property type="match status" value="1"/>
</dbReference>
<dbReference type="eggNOG" id="COG0296">
    <property type="taxonomic scope" value="Bacteria"/>
</dbReference>
<protein>
    <recommendedName>
        <fullName evidence="10">1,4-alpha-glucan branching enzyme GlgB</fullName>
        <ecNumber evidence="10">2.4.1.18</ecNumber>
    </recommendedName>
    <alternativeName>
        <fullName evidence="10">1,4-alpha-D-glucan:1,4-alpha-D-glucan 6-glucosyl-transferase</fullName>
    </alternativeName>
    <alternativeName>
        <fullName evidence="10">Alpha-(1-&gt;4)-glucan branching enzyme</fullName>
    </alternativeName>
    <alternativeName>
        <fullName evidence="10">Glycogen branching enzyme</fullName>
        <shortName evidence="10">BE</shortName>
    </alternativeName>
</protein>
<dbReference type="KEGG" id="eel:EUBELI_02045"/>
<evidence type="ECO:0000256" key="4">
    <source>
        <dbReference type="ARBA" id="ARBA00009000"/>
    </source>
</evidence>
<dbReference type="STRING" id="515620.EUBELI_02045"/>
<keyword evidence="9 10" id="KW-0119">Carbohydrate metabolism</keyword>
<evidence type="ECO:0000313" key="14">
    <source>
        <dbReference type="Proteomes" id="UP000001476"/>
    </source>
</evidence>
<name>C4Z5B9_LACE2</name>
<gene>
    <name evidence="10" type="primary">glgB</name>
    <name evidence="13" type="ordered locus">EUBELI_02045</name>
</gene>
<dbReference type="Pfam" id="PF00128">
    <property type="entry name" value="Alpha-amylase"/>
    <property type="match status" value="2"/>
</dbReference>
<dbReference type="CAZy" id="GH13">
    <property type="family name" value="Glycoside Hydrolase Family 13"/>
</dbReference>
<keyword evidence="7 10" id="KW-0808">Transferase</keyword>
<dbReference type="AlphaFoldDB" id="C4Z5B9"/>
<accession>C4Z5B9</accession>
<dbReference type="InterPro" id="IPR006047">
    <property type="entry name" value="GH13_cat_dom"/>
</dbReference>
<feature type="active site" description="Proton donor" evidence="10 11">
    <location>
        <position position="375"/>
    </location>
</feature>
<evidence type="ECO:0000256" key="5">
    <source>
        <dbReference type="ARBA" id="ARBA00022600"/>
    </source>
</evidence>
<keyword evidence="13" id="KW-0378">Hydrolase</keyword>
<dbReference type="InterPro" id="IPR013783">
    <property type="entry name" value="Ig-like_fold"/>
</dbReference>
<proteinExistence type="inferred from homology"/>
<dbReference type="PANTHER" id="PTHR43651">
    <property type="entry name" value="1,4-ALPHA-GLUCAN-BRANCHING ENZYME"/>
    <property type="match status" value="1"/>
</dbReference>
<dbReference type="UniPathway" id="UPA00164"/>
<dbReference type="CDD" id="cd11322">
    <property type="entry name" value="AmyAc_Glg_BE"/>
    <property type="match status" value="1"/>
</dbReference>
<evidence type="ECO:0000313" key="13">
    <source>
        <dbReference type="EMBL" id="ACR73026.1"/>
    </source>
</evidence>
<evidence type="ECO:0000256" key="11">
    <source>
        <dbReference type="PIRSR" id="PIRSR000463-1"/>
    </source>
</evidence>
<reference evidence="13 14" key="1">
    <citation type="journal article" date="2009" name="Proc. Natl. Acad. Sci. U.S.A.">
        <title>Characterizing a model human gut microbiota composed of members of its two dominant bacterial phyla.</title>
        <authorList>
            <person name="Mahowald M.A."/>
            <person name="Rey F.E."/>
            <person name="Seedorf H."/>
            <person name="Turnbaugh P.J."/>
            <person name="Fulton R.S."/>
            <person name="Wollam A."/>
            <person name="Shah N."/>
            <person name="Wang C."/>
            <person name="Magrini V."/>
            <person name="Wilson R.K."/>
            <person name="Cantarel B.L."/>
            <person name="Coutinho P.M."/>
            <person name="Henrissat B."/>
            <person name="Crock L.W."/>
            <person name="Russell A."/>
            <person name="Verberkmoes N.C."/>
            <person name="Hettich R.L."/>
            <person name="Gordon J.I."/>
        </authorList>
    </citation>
    <scope>NUCLEOTIDE SEQUENCE [LARGE SCALE GENOMIC DNA]</scope>
    <source>
        <strain evidence="14">ATCC 27750 / DSM 3376 / VPI C15-48 / C15-B4</strain>
    </source>
</reference>
<comment type="function">
    <text evidence="2 10">Catalyzes the formation of the alpha-1,6-glucosidic linkages in glycogen by scission of a 1,4-alpha-linked oligosaccharide from growing alpha-1,4-glucan chains and the subsequent attachment of the oligosaccharide to the alpha-1,6 position.</text>
</comment>
<dbReference type="EC" id="2.4.1.18" evidence="10"/>
<keyword evidence="5 10" id="KW-0321">Glycogen metabolism</keyword>
<evidence type="ECO:0000256" key="6">
    <source>
        <dbReference type="ARBA" id="ARBA00022676"/>
    </source>
</evidence>
<dbReference type="HAMAP" id="MF_00685">
    <property type="entry name" value="GlgB"/>
    <property type="match status" value="1"/>
</dbReference>
<dbReference type="InterPro" id="IPR004193">
    <property type="entry name" value="Glyco_hydro_13_N"/>
</dbReference>
<evidence type="ECO:0000256" key="9">
    <source>
        <dbReference type="ARBA" id="ARBA00023277"/>
    </source>
</evidence>
<sequence>MEDFMKNMQKYEQLAITELDAYLFGQGTHYEIYNKMGAHVGVKDGKEGVYFAVWAPAAREVYVIGEFNNWNAYGYDMKKISDGGIYDLFIPGAKAGDMYKYLIISQSGEALYKADPYANQAQLRPETASIVADLSGYEWKDSEWVEKKKTENHLKAPLSIYECHLGSWKKKDDGTEDGFYTYRELAPELAKYVSDMGYTHIELMGIAEYPYDGSWGYQVTGYYAPTARYGTPKDFMYFVDYMHEKGIGVILDWVPAHFPKDAHGLANFDGSCVYEYADPRKGEHPDWGTKVFDYSKNEVSNFLIANGMFWVDKFHIDGLRVDAVASMLYLDYGRTEGNWVPNKYGDNGNLEAISFLKHFNSMLKKRFPQAITIAEESTAWPMVSGDPDNGECLGFTFKWNMGWMHDFLEYMKLDPYFRKFNHSKMTFSLMYAYSENFILVLSHDEVVHLKCSMLGKMPGDREDKFKNLKLAYAYMCGHPGKKLLFMGQEFGQWNEWSEKRALDWYLLEDESHTELKDFTKKCLKLNKNYPCLYATDYSSEGFRWINANDKDNSVLSFMRISPDGKKNLLFVLNFTPVERDSFRIGVPFKTKYKLVLGDNEADQKKTLTAVKGDCDGYPQSLLIDLHKYGIAVYEFNGDVSKVHATKI</sequence>
<dbReference type="InterPro" id="IPR006048">
    <property type="entry name" value="A-amylase/branching_C"/>
</dbReference>
<dbReference type="GO" id="GO:0003844">
    <property type="term" value="F:1,4-alpha-glucan branching enzyme activity"/>
    <property type="evidence" value="ECO:0007669"/>
    <property type="project" value="UniProtKB-UniRule"/>
</dbReference>
<evidence type="ECO:0000256" key="1">
    <source>
        <dbReference type="ARBA" id="ARBA00000826"/>
    </source>
</evidence>
<organism evidence="13 14">
    <name type="scientific">Lachnospira eligens (strain ATCC 27750 / DSM 3376 / VPI C15-48 / C15-B4)</name>
    <name type="common">Eubacterium eligens</name>
    <dbReference type="NCBI Taxonomy" id="515620"/>
    <lineage>
        <taxon>Bacteria</taxon>
        <taxon>Bacillati</taxon>
        <taxon>Bacillota</taxon>
        <taxon>Clostridia</taxon>
        <taxon>Lachnospirales</taxon>
        <taxon>Lachnospiraceae</taxon>
        <taxon>Lachnospira</taxon>
    </lineage>
</organism>
<feature type="active site" description="Nucleophile" evidence="10 11">
    <location>
        <position position="322"/>
    </location>
</feature>
<dbReference type="SUPFAM" id="SSF51011">
    <property type="entry name" value="Glycosyl hydrolase domain"/>
    <property type="match status" value="1"/>
</dbReference>
<dbReference type="NCBIfam" id="TIGR01515">
    <property type="entry name" value="branching_enzym"/>
    <property type="match status" value="1"/>
</dbReference>
<dbReference type="PANTHER" id="PTHR43651:SF3">
    <property type="entry name" value="1,4-ALPHA-GLUCAN-BRANCHING ENZYME"/>
    <property type="match status" value="1"/>
</dbReference>
<evidence type="ECO:0000256" key="3">
    <source>
        <dbReference type="ARBA" id="ARBA00004964"/>
    </source>
</evidence>
<comment type="similarity">
    <text evidence="4 10">Belongs to the glycosyl hydrolase 13 family. GlgB subfamily.</text>
</comment>
<dbReference type="NCBIfam" id="NF003811">
    <property type="entry name" value="PRK05402.1"/>
    <property type="match status" value="1"/>
</dbReference>
<dbReference type="FunFam" id="3.20.20.80:FF:000003">
    <property type="entry name" value="1,4-alpha-glucan branching enzyme GlgB"/>
    <property type="match status" value="1"/>
</dbReference>
<evidence type="ECO:0000256" key="8">
    <source>
        <dbReference type="ARBA" id="ARBA00023056"/>
    </source>
</evidence>
<dbReference type="FunFam" id="2.60.40.10:FF:000169">
    <property type="entry name" value="1,4-alpha-glucan branching enzyme GlgB"/>
    <property type="match status" value="1"/>
</dbReference>
<dbReference type="GO" id="GO:0005829">
    <property type="term" value="C:cytosol"/>
    <property type="evidence" value="ECO:0007669"/>
    <property type="project" value="TreeGrafter"/>
</dbReference>
<keyword evidence="8 10" id="KW-0320">Glycogen biosynthesis</keyword>
<comment type="catalytic activity">
    <reaction evidence="1 10">
        <text>Transfers a segment of a (1-&gt;4)-alpha-D-glucan chain to a primary hydroxy group in a similar glucan chain.</text>
        <dbReference type="EC" id="2.4.1.18"/>
    </reaction>
</comment>
<dbReference type="NCBIfam" id="NF008967">
    <property type="entry name" value="PRK12313.1"/>
    <property type="match status" value="1"/>
</dbReference>
<evidence type="ECO:0000256" key="7">
    <source>
        <dbReference type="ARBA" id="ARBA00022679"/>
    </source>
</evidence>
<dbReference type="GO" id="GO:0004553">
    <property type="term" value="F:hydrolase activity, hydrolyzing O-glycosyl compounds"/>
    <property type="evidence" value="ECO:0007669"/>
    <property type="project" value="InterPro"/>
</dbReference>
<dbReference type="EMBL" id="CP001104">
    <property type="protein sequence ID" value="ACR73026.1"/>
    <property type="molecule type" value="Genomic_DNA"/>
</dbReference>
<dbReference type="GO" id="GO:0005978">
    <property type="term" value="P:glycogen biosynthetic process"/>
    <property type="evidence" value="ECO:0007669"/>
    <property type="project" value="UniProtKB-UniRule"/>
</dbReference>
<dbReference type="HOGENOM" id="CLU_004245_3_2_9"/>
<comment type="subunit">
    <text evidence="10">Monomer.</text>
</comment>
<dbReference type="InterPro" id="IPR006407">
    <property type="entry name" value="GlgB"/>
</dbReference>
<dbReference type="GO" id="GO:0043169">
    <property type="term" value="F:cation binding"/>
    <property type="evidence" value="ECO:0007669"/>
    <property type="project" value="InterPro"/>
</dbReference>
<dbReference type="InterPro" id="IPR013780">
    <property type="entry name" value="Glyco_hydro_b"/>
</dbReference>
<dbReference type="Pfam" id="PF02806">
    <property type="entry name" value="Alpha-amylase_C"/>
    <property type="match status" value="1"/>
</dbReference>